<dbReference type="EMBL" id="KN819091">
    <property type="protein sequence ID" value="KIL53951.1"/>
    <property type="molecule type" value="Genomic_DNA"/>
</dbReference>
<dbReference type="AlphaFoldDB" id="A0A0C2WBJ8"/>
<gene>
    <name evidence="1" type="ORF">M378DRAFT_19359</name>
</gene>
<dbReference type="HOGENOM" id="CLU_3142732_0_0_1"/>
<proteinExistence type="predicted"/>
<protein>
    <submittedName>
        <fullName evidence="1">Uncharacterized protein</fullName>
    </submittedName>
</protein>
<sequence length="49" mass="5526">MHIPVPGKHAAPPRTKHLLLLTDIRLIDFGSATFKQEYHSTVVLTQPHI</sequence>
<organism evidence="1 2">
    <name type="scientific">Amanita muscaria (strain Koide BX008)</name>
    <dbReference type="NCBI Taxonomy" id="946122"/>
    <lineage>
        <taxon>Eukaryota</taxon>
        <taxon>Fungi</taxon>
        <taxon>Dikarya</taxon>
        <taxon>Basidiomycota</taxon>
        <taxon>Agaricomycotina</taxon>
        <taxon>Agaricomycetes</taxon>
        <taxon>Agaricomycetidae</taxon>
        <taxon>Agaricales</taxon>
        <taxon>Pluteineae</taxon>
        <taxon>Amanitaceae</taxon>
        <taxon>Amanita</taxon>
    </lineage>
</organism>
<name>A0A0C2WBJ8_AMAMK</name>
<accession>A0A0C2WBJ8</accession>
<dbReference type="InParanoid" id="A0A0C2WBJ8"/>
<dbReference type="OrthoDB" id="283111at2759"/>
<dbReference type="Proteomes" id="UP000054549">
    <property type="component" value="Unassembled WGS sequence"/>
</dbReference>
<evidence type="ECO:0000313" key="1">
    <source>
        <dbReference type="EMBL" id="KIL53951.1"/>
    </source>
</evidence>
<dbReference type="STRING" id="946122.A0A0C2WBJ8"/>
<evidence type="ECO:0000313" key="2">
    <source>
        <dbReference type="Proteomes" id="UP000054549"/>
    </source>
</evidence>
<keyword evidence="2" id="KW-1185">Reference proteome</keyword>
<reference evidence="1 2" key="1">
    <citation type="submission" date="2014-04" db="EMBL/GenBank/DDBJ databases">
        <title>Evolutionary Origins and Diversification of the Mycorrhizal Mutualists.</title>
        <authorList>
            <consortium name="DOE Joint Genome Institute"/>
            <consortium name="Mycorrhizal Genomics Consortium"/>
            <person name="Kohler A."/>
            <person name="Kuo A."/>
            <person name="Nagy L.G."/>
            <person name="Floudas D."/>
            <person name="Copeland A."/>
            <person name="Barry K.W."/>
            <person name="Cichocki N."/>
            <person name="Veneault-Fourrey C."/>
            <person name="LaButti K."/>
            <person name="Lindquist E.A."/>
            <person name="Lipzen A."/>
            <person name="Lundell T."/>
            <person name="Morin E."/>
            <person name="Murat C."/>
            <person name="Riley R."/>
            <person name="Ohm R."/>
            <person name="Sun H."/>
            <person name="Tunlid A."/>
            <person name="Henrissat B."/>
            <person name="Grigoriev I.V."/>
            <person name="Hibbett D.S."/>
            <person name="Martin F."/>
        </authorList>
    </citation>
    <scope>NUCLEOTIDE SEQUENCE [LARGE SCALE GENOMIC DNA]</scope>
    <source>
        <strain evidence="1 2">Koide BX008</strain>
    </source>
</reference>